<proteinExistence type="inferred from homology"/>
<comment type="similarity">
    <text evidence="2">Belongs to the glycosyltransferase 32 family.</text>
</comment>
<dbReference type="InterPro" id="IPR007652">
    <property type="entry name" value="A1-4-GlycosylTfrase_dom"/>
</dbReference>
<dbReference type="Pfam" id="PF04572">
    <property type="entry name" value="Gb3_synth"/>
    <property type="match status" value="1"/>
</dbReference>
<dbReference type="SUPFAM" id="SSF53448">
    <property type="entry name" value="Nucleotide-diphospho-sugar transferases"/>
    <property type="match status" value="1"/>
</dbReference>
<evidence type="ECO:0000313" key="11">
    <source>
        <dbReference type="Proteomes" id="UP001292094"/>
    </source>
</evidence>
<evidence type="ECO:0000256" key="5">
    <source>
        <dbReference type="ARBA" id="ARBA00023034"/>
    </source>
</evidence>
<dbReference type="PANTHER" id="PTHR12042:SF21">
    <property type="entry name" value="ALPHA1,4-GALACTOSYLTRANSFERASE 1-RELATED"/>
    <property type="match status" value="1"/>
</dbReference>
<dbReference type="GO" id="GO:0016758">
    <property type="term" value="F:hexosyltransferase activity"/>
    <property type="evidence" value="ECO:0007669"/>
    <property type="project" value="TreeGrafter"/>
</dbReference>
<dbReference type="InterPro" id="IPR029044">
    <property type="entry name" value="Nucleotide-diphossugar_trans"/>
</dbReference>
<feature type="domain" description="Alpha 1,4-glycosyltransferase" evidence="9">
    <location>
        <begin position="269"/>
        <end position="412"/>
    </location>
</feature>
<dbReference type="InterPro" id="IPR051981">
    <property type="entry name" value="Glycosyltransf_32"/>
</dbReference>
<evidence type="ECO:0000256" key="8">
    <source>
        <dbReference type="SAM" id="SignalP"/>
    </source>
</evidence>
<dbReference type="Gene3D" id="3.90.550.20">
    <property type="match status" value="1"/>
</dbReference>
<feature type="region of interest" description="Disordered" evidence="7">
    <location>
        <begin position="344"/>
        <end position="364"/>
    </location>
</feature>
<keyword evidence="6" id="KW-0472">Membrane</keyword>
<feature type="chain" id="PRO_5041935301" description="Alpha 1,4-glycosyltransferase domain-containing protein" evidence="8">
    <location>
        <begin position="20"/>
        <end position="431"/>
    </location>
</feature>
<comment type="caution">
    <text evidence="10">The sequence shown here is derived from an EMBL/GenBank/DDBJ whole genome shotgun (WGS) entry which is preliminary data.</text>
</comment>
<evidence type="ECO:0000256" key="7">
    <source>
        <dbReference type="SAM" id="MobiDB-lite"/>
    </source>
</evidence>
<evidence type="ECO:0000256" key="1">
    <source>
        <dbReference type="ARBA" id="ARBA00004323"/>
    </source>
</evidence>
<evidence type="ECO:0000256" key="3">
    <source>
        <dbReference type="ARBA" id="ARBA00022676"/>
    </source>
</evidence>
<evidence type="ECO:0000256" key="2">
    <source>
        <dbReference type="ARBA" id="ARBA00009003"/>
    </source>
</evidence>
<dbReference type="InterPro" id="IPR007577">
    <property type="entry name" value="GlycoTrfase_DXD_sugar-bd_CS"/>
</dbReference>
<keyword evidence="3" id="KW-0328">Glycosyltransferase</keyword>
<dbReference type="Proteomes" id="UP001292094">
    <property type="component" value="Unassembled WGS sequence"/>
</dbReference>
<evidence type="ECO:0000256" key="4">
    <source>
        <dbReference type="ARBA" id="ARBA00022679"/>
    </source>
</evidence>
<dbReference type="GO" id="GO:0000139">
    <property type="term" value="C:Golgi membrane"/>
    <property type="evidence" value="ECO:0007669"/>
    <property type="project" value="UniProtKB-SubCell"/>
</dbReference>
<keyword evidence="5" id="KW-0333">Golgi apparatus</keyword>
<keyword evidence="4" id="KW-0808">Transferase</keyword>
<dbReference type="PANTHER" id="PTHR12042">
    <property type="entry name" value="LACTOSYLCERAMIDE 4-ALPHA-GALACTOSYLTRANSFERASE ALPHA- 1,4-GALACTOSYLTRANSFERASE"/>
    <property type="match status" value="1"/>
</dbReference>
<feature type="compositionally biased region" description="Low complexity" evidence="7">
    <location>
        <begin position="344"/>
        <end position="355"/>
    </location>
</feature>
<evidence type="ECO:0000313" key="10">
    <source>
        <dbReference type="EMBL" id="KAK4300169.1"/>
    </source>
</evidence>
<accession>A0AAE1TYV5</accession>
<evidence type="ECO:0000259" key="9">
    <source>
        <dbReference type="Pfam" id="PF04572"/>
    </source>
</evidence>
<sequence length="431" mass="46886">MRLVLLGGVVCVLVFMFAANQYLKGWSKHTPITRVVADYDDQYTDDTEQENEEMKNEGENDNNDNNDGGGGGWGWREVVCPSFASAPLPPFPIPLPPFQAYANKKGEEVGEGGAERGSSPGTNNIYFLETTCAITLNAKMACAVESAATHHPTHTIHLALTATHISGTDQMLHTLAALPNTHLTALHPNALLTPSHPLAHWLNHGSWADNADWAGVTLSDIVRLMVVCESGGMYLDLDLLTLAPLPSSQAWLGRERWDQVSNGAFRLPKGHWLCGNVTNEVIDGYDGGVWGSSGPKAMQRALVNICNTANLSTITQCHDLQLLDPKTLYPIHYKEWETIFLPPTTTTTTTTKTATTGGGGVGEGDDGWWVPGPDTLALHLWNHFSAAVPLRPGDGSVLDLVARKNCPKVYRVVQNVNKLKQQLGANKWKQN</sequence>
<dbReference type="AlphaFoldDB" id="A0AAE1TYV5"/>
<gene>
    <name evidence="10" type="ORF">Pmani_027611</name>
</gene>
<dbReference type="EMBL" id="JAWZYT010003103">
    <property type="protein sequence ID" value="KAK4300169.1"/>
    <property type="molecule type" value="Genomic_DNA"/>
</dbReference>
<dbReference type="GO" id="GO:0006688">
    <property type="term" value="P:glycosphingolipid biosynthetic process"/>
    <property type="evidence" value="ECO:0007669"/>
    <property type="project" value="TreeGrafter"/>
</dbReference>
<dbReference type="Pfam" id="PF04488">
    <property type="entry name" value="Gly_transf_sug"/>
    <property type="match status" value="1"/>
</dbReference>
<feature type="signal peptide" evidence="8">
    <location>
        <begin position="1"/>
        <end position="19"/>
    </location>
</feature>
<keyword evidence="11" id="KW-1185">Reference proteome</keyword>
<reference evidence="10" key="1">
    <citation type="submission" date="2023-11" db="EMBL/GenBank/DDBJ databases">
        <title>Genome assemblies of two species of porcelain crab, Petrolisthes cinctipes and Petrolisthes manimaculis (Anomura: Porcellanidae).</title>
        <authorList>
            <person name="Angst P."/>
        </authorList>
    </citation>
    <scope>NUCLEOTIDE SEQUENCE</scope>
    <source>
        <strain evidence="10">PB745_02</strain>
        <tissue evidence="10">Gill</tissue>
    </source>
</reference>
<comment type="subcellular location">
    <subcellularLocation>
        <location evidence="1">Golgi apparatus membrane</location>
        <topology evidence="1">Single-pass type II membrane protein</topology>
    </subcellularLocation>
</comment>
<evidence type="ECO:0000256" key="6">
    <source>
        <dbReference type="ARBA" id="ARBA00023136"/>
    </source>
</evidence>
<keyword evidence="8" id="KW-0732">Signal</keyword>
<name>A0AAE1TYV5_9EUCA</name>
<organism evidence="10 11">
    <name type="scientific">Petrolisthes manimaculis</name>
    <dbReference type="NCBI Taxonomy" id="1843537"/>
    <lineage>
        <taxon>Eukaryota</taxon>
        <taxon>Metazoa</taxon>
        <taxon>Ecdysozoa</taxon>
        <taxon>Arthropoda</taxon>
        <taxon>Crustacea</taxon>
        <taxon>Multicrustacea</taxon>
        <taxon>Malacostraca</taxon>
        <taxon>Eumalacostraca</taxon>
        <taxon>Eucarida</taxon>
        <taxon>Decapoda</taxon>
        <taxon>Pleocyemata</taxon>
        <taxon>Anomura</taxon>
        <taxon>Galatheoidea</taxon>
        <taxon>Porcellanidae</taxon>
        <taxon>Petrolisthes</taxon>
    </lineage>
</organism>
<protein>
    <recommendedName>
        <fullName evidence="9">Alpha 1,4-glycosyltransferase domain-containing protein</fullName>
    </recommendedName>
</protein>
<feature type="region of interest" description="Disordered" evidence="7">
    <location>
        <begin position="45"/>
        <end position="71"/>
    </location>
</feature>